<feature type="transmembrane region" description="Helical" evidence="10">
    <location>
        <begin position="60"/>
        <end position="79"/>
    </location>
</feature>
<keyword evidence="6 13" id="KW-0418">Kinase</keyword>
<dbReference type="PANTHER" id="PTHR24421">
    <property type="entry name" value="NITRATE/NITRITE SENSOR PROTEIN NARX-RELATED"/>
    <property type="match status" value="1"/>
</dbReference>
<evidence type="ECO:0000313" key="14">
    <source>
        <dbReference type="Proteomes" id="UP000588112"/>
    </source>
</evidence>
<dbReference type="EMBL" id="JACHBR010000001">
    <property type="protein sequence ID" value="MBB5626720.1"/>
    <property type="molecule type" value="Genomic_DNA"/>
</dbReference>
<dbReference type="Pfam" id="PF02518">
    <property type="entry name" value="HATPase_c"/>
    <property type="match status" value="1"/>
</dbReference>
<keyword evidence="14" id="KW-1185">Reference proteome</keyword>
<evidence type="ECO:0000256" key="9">
    <source>
        <dbReference type="SAM" id="MobiDB-lite"/>
    </source>
</evidence>
<dbReference type="InterPro" id="IPR036890">
    <property type="entry name" value="HATPase_C_sf"/>
</dbReference>
<feature type="compositionally biased region" description="Gly residues" evidence="9">
    <location>
        <begin position="330"/>
        <end position="342"/>
    </location>
</feature>
<evidence type="ECO:0000256" key="2">
    <source>
        <dbReference type="ARBA" id="ARBA00012438"/>
    </source>
</evidence>
<organism evidence="13 14">
    <name type="scientific">Sphaerisporangium krabiense</name>
    <dbReference type="NCBI Taxonomy" id="763782"/>
    <lineage>
        <taxon>Bacteria</taxon>
        <taxon>Bacillati</taxon>
        <taxon>Actinomycetota</taxon>
        <taxon>Actinomycetes</taxon>
        <taxon>Streptosporangiales</taxon>
        <taxon>Streptosporangiaceae</taxon>
        <taxon>Sphaerisporangium</taxon>
    </lineage>
</organism>
<evidence type="ECO:0000256" key="4">
    <source>
        <dbReference type="ARBA" id="ARBA00022679"/>
    </source>
</evidence>
<feature type="domain" description="Histidine kinase/HSP90-like ATPase" evidence="11">
    <location>
        <begin position="275"/>
        <end position="377"/>
    </location>
</feature>
<dbReference type="GO" id="GO:0016020">
    <property type="term" value="C:membrane"/>
    <property type="evidence" value="ECO:0007669"/>
    <property type="project" value="InterPro"/>
</dbReference>
<evidence type="ECO:0000256" key="1">
    <source>
        <dbReference type="ARBA" id="ARBA00000085"/>
    </source>
</evidence>
<dbReference type="Gene3D" id="3.30.565.10">
    <property type="entry name" value="Histidine kinase-like ATPase, C-terminal domain"/>
    <property type="match status" value="1"/>
</dbReference>
<evidence type="ECO:0000313" key="13">
    <source>
        <dbReference type="EMBL" id="MBB5626720.1"/>
    </source>
</evidence>
<evidence type="ECO:0000259" key="11">
    <source>
        <dbReference type="Pfam" id="PF02518"/>
    </source>
</evidence>
<evidence type="ECO:0000256" key="8">
    <source>
        <dbReference type="ARBA" id="ARBA00023012"/>
    </source>
</evidence>
<dbReference type="PANTHER" id="PTHR24421:SF10">
    <property type="entry name" value="NITRATE_NITRITE SENSOR PROTEIN NARQ"/>
    <property type="match status" value="1"/>
</dbReference>
<evidence type="ECO:0000259" key="12">
    <source>
        <dbReference type="Pfam" id="PF07730"/>
    </source>
</evidence>
<dbReference type="InterPro" id="IPR050482">
    <property type="entry name" value="Sensor_HK_TwoCompSys"/>
</dbReference>
<evidence type="ECO:0000256" key="10">
    <source>
        <dbReference type="SAM" id="Phobius"/>
    </source>
</evidence>
<proteinExistence type="predicted"/>
<evidence type="ECO:0000256" key="7">
    <source>
        <dbReference type="ARBA" id="ARBA00022840"/>
    </source>
</evidence>
<keyword evidence="7" id="KW-0067">ATP-binding</keyword>
<gene>
    <name evidence="13" type="ORF">BJ981_002419</name>
</gene>
<keyword evidence="3" id="KW-0597">Phosphoprotein</keyword>
<evidence type="ECO:0000256" key="6">
    <source>
        <dbReference type="ARBA" id="ARBA00022777"/>
    </source>
</evidence>
<feature type="domain" description="Signal transduction histidine kinase subgroup 3 dimerisation and phosphoacceptor" evidence="12">
    <location>
        <begin position="166"/>
        <end position="229"/>
    </location>
</feature>
<feature type="transmembrane region" description="Helical" evidence="10">
    <location>
        <begin position="99"/>
        <end position="121"/>
    </location>
</feature>
<keyword evidence="8" id="KW-0902">Two-component regulatory system</keyword>
<dbReference type="Proteomes" id="UP000588112">
    <property type="component" value="Unassembled WGS sequence"/>
</dbReference>
<dbReference type="RefSeq" id="WP_184610849.1">
    <property type="nucleotide sequence ID" value="NZ_BOOS01000030.1"/>
</dbReference>
<dbReference type="GO" id="GO:0000155">
    <property type="term" value="F:phosphorelay sensor kinase activity"/>
    <property type="evidence" value="ECO:0007669"/>
    <property type="project" value="InterPro"/>
</dbReference>
<dbReference type="CDD" id="cd16917">
    <property type="entry name" value="HATPase_UhpB-NarQ-NarX-like"/>
    <property type="match status" value="1"/>
</dbReference>
<dbReference type="InterPro" id="IPR003594">
    <property type="entry name" value="HATPase_dom"/>
</dbReference>
<feature type="region of interest" description="Disordered" evidence="9">
    <location>
        <begin position="311"/>
        <end position="342"/>
    </location>
</feature>
<comment type="caution">
    <text evidence="13">The sequence shown here is derived from an EMBL/GenBank/DDBJ whole genome shotgun (WGS) entry which is preliminary data.</text>
</comment>
<dbReference type="AlphaFoldDB" id="A0A7W8Z3H8"/>
<dbReference type="Pfam" id="PF07730">
    <property type="entry name" value="HisKA_3"/>
    <property type="match status" value="1"/>
</dbReference>
<keyword evidence="10" id="KW-1133">Transmembrane helix</keyword>
<reference evidence="13 14" key="1">
    <citation type="submission" date="2020-08" db="EMBL/GenBank/DDBJ databases">
        <title>Sequencing the genomes of 1000 actinobacteria strains.</title>
        <authorList>
            <person name="Klenk H.-P."/>
        </authorList>
    </citation>
    <scope>NUCLEOTIDE SEQUENCE [LARGE SCALE GENOMIC DNA]</scope>
    <source>
        <strain evidence="13 14">DSM 45790</strain>
    </source>
</reference>
<dbReference type="InterPro" id="IPR011712">
    <property type="entry name" value="Sig_transdc_His_kin_sub3_dim/P"/>
</dbReference>
<accession>A0A7W8Z3H8</accession>
<keyword evidence="10" id="KW-0472">Membrane</keyword>
<keyword evidence="4" id="KW-0808">Transferase</keyword>
<dbReference type="Gene3D" id="1.20.5.1930">
    <property type="match status" value="1"/>
</dbReference>
<name>A0A7W8Z3H8_9ACTN</name>
<dbReference type="GO" id="GO:0005524">
    <property type="term" value="F:ATP binding"/>
    <property type="evidence" value="ECO:0007669"/>
    <property type="project" value="UniProtKB-KW"/>
</dbReference>
<evidence type="ECO:0000256" key="3">
    <source>
        <dbReference type="ARBA" id="ARBA00022553"/>
    </source>
</evidence>
<sequence length="381" mass="38806">MRTRGQGKARPLTDVAAAVAVVGMFWVWPADGGAWPRVVAAATLAAATAGAMTLRWRAPVAATVTAAVATVLGVVLGACEDPMLATAWCLYPLAVERAARARVLVAAPVGVLAALALVTGVPEGDARESGRRLLIAVAALGGAWLLGVTVGRQVAVAREAERAGVRLQVARDVHDVVGHALGVIVARSGVVLALPDADEREVRETLAEVETHARRALEEIQGLVRTLRGGPAPGLGGLPAVIAATRAAGVDVDARVDGRIDGDARIGDGVGAVAFRIVQEALSNVVRHAPGAACAVDVHEEGGTVVVRIRDTGPRDPRYRDTGSRDTGPRGRGAGAGTAGAGVGLRGMRERARLVGGTVAWGARPDGGFEVEARLPVGGAS</sequence>
<evidence type="ECO:0000256" key="5">
    <source>
        <dbReference type="ARBA" id="ARBA00022741"/>
    </source>
</evidence>
<dbReference type="EC" id="2.7.13.3" evidence="2"/>
<protein>
    <recommendedName>
        <fullName evidence="2">histidine kinase</fullName>
        <ecNumber evidence="2">2.7.13.3</ecNumber>
    </recommendedName>
</protein>
<comment type="catalytic activity">
    <reaction evidence="1">
        <text>ATP + protein L-histidine = ADP + protein N-phospho-L-histidine.</text>
        <dbReference type="EC" id="2.7.13.3"/>
    </reaction>
</comment>
<keyword evidence="5" id="KW-0547">Nucleotide-binding</keyword>
<keyword evidence="10" id="KW-0812">Transmembrane</keyword>
<feature type="compositionally biased region" description="Basic and acidic residues" evidence="9">
    <location>
        <begin position="311"/>
        <end position="329"/>
    </location>
</feature>
<feature type="transmembrane region" description="Helical" evidence="10">
    <location>
        <begin position="133"/>
        <end position="151"/>
    </location>
</feature>
<dbReference type="SUPFAM" id="SSF55874">
    <property type="entry name" value="ATPase domain of HSP90 chaperone/DNA topoisomerase II/histidine kinase"/>
    <property type="match status" value="1"/>
</dbReference>
<dbReference type="GO" id="GO:0046983">
    <property type="term" value="F:protein dimerization activity"/>
    <property type="evidence" value="ECO:0007669"/>
    <property type="project" value="InterPro"/>
</dbReference>